<feature type="compositionally biased region" description="Polar residues" evidence="2">
    <location>
        <begin position="509"/>
        <end position="522"/>
    </location>
</feature>
<accession>A0A6A6UY45</accession>
<evidence type="ECO:0000313" key="3">
    <source>
        <dbReference type="EMBL" id="KAF2743188.1"/>
    </source>
</evidence>
<organism evidence="3 4">
    <name type="scientific">Sporormia fimetaria CBS 119925</name>
    <dbReference type="NCBI Taxonomy" id="1340428"/>
    <lineage>
        <taxon>Eukaryota</taxon>
        <taxon>Fungi</taxon>
        <taxon>Dikarya</taxon>
        <taxon>Ascomycota</taxon>
        <taxon>Pezizomycotina</taxon>
        <taxon>Dothideomycetes</taxon>
        <taxon>Pleosporomycetidae</taxon>
        <taxon>Pleosporales</taxon>
        <taxon>Sporormiaceae</taxon>
        <taxon>Sporormia</taxon>
    </lineage>
</organism>
<dbReference type="GO" id="GO:0017128">
    <property type="term" value="F:phospholipid scramblase activity"/>
    <property type="evidence" value="ECO:0007669"/>
    <property type="project" value="InterPro"/>
</dbReference>
<dbReference type="OrthoDB" id="191150at2759"/>
<protein>
    <submittedName>
        <fullName evidence="3">Scramblase-domain-containing protein</fullName>
    </submittedName>
</protein>
<dbReference type="PANTHER" id="PTHR23248:SF9">
    <property type="entry name" value="PHOSPHOLIPID SCRAMBLASE"/>
    <property type="match status" value="1"/>
</dbReference>
<evidence type="ECO:0000256" key="1">
    <source>
        <dbReference type="ARBA" id="ARBA00005350"/>
    </source>
</evidence>
<dbReference type="Pfam" id="PF03803">
    <property type="entry name" value="Scramblase"/>
    <property type="match status" value="2"/>
</dbReference>
<keyword evidence="4" id="KW-1185">Reference proteome</keyword>
<sequence length="567" mass="60580">MNIFTRRCLQASRPAVRAFATRNNAMDPRRVTPRSPPTPGRMSARRRRELQESQNGSADSSPAKSSSQPDDSPSTLSKNEAVSNALAQIPDSQNSLLTPVYIPEDPHAVLKETHPVMRLLDNSAIVVQRQLEMMNVLLGFEQANRYIIMDPHGNHIGYLAEQDHGLGTAFARQMFKTHRSFTTHVFDREQKEVLRFHRPFSWVSSRIRVYDAVGKDLSDYTHFVVDQRASAQGPAQYIESSASVSSLPLSEMRIIGSAEQEWGLLRRKYNLFLARNLEDSPAAPGTPQLASGDLPLSNSKALQVVEGDHREVGMMQFARVDEPFLSWDFSLTSEDGRRIGSVNRNFSGFAREIFTDTGVYALRMDASDPASQDGTEQNVVQQTGMTLDQRAVMLATAVSIDFDYFSRHSGAGGIGGFWPMWLPWGGAAGGAAAGEAGAVGAAGAAGEAGVASEAAAAARGLGSADGIGGAAAGAGAFAGYEAMQRGRAGQGGQEVDSQSPHAADPYQDATGQQQPSQPQDTWGQGKDPWANNDDDPWGGWGNGGNGGGPSGGDGGDGGGDGGDFDWF</sequence>
<dbReference type="PANTHER" id="PTHR23248">
    <property type="entry name" value="PHOSPHOLIPID SCRAMBLASE-RELATED"/>
    <property type="match status" value="1"/>
</dbReference>
<feature type="region of interest" description="Disordered" evidence="2">
    <location>
        <begin position="485"/>
        <end position="567"/>
    </location>
</feature>
<feature type="compositionally biased region" description="Gly residues" evidence="2">
    <location>
        <begin position="538"/>
        <end position="561"/>
    </location>
</feature>
<name>A0A6A6UY45_9PLEO</name>
<evidence type="ECO:0000313" key="4">
    <source>
        <dbReference type="Proteomes" id="UP000799440"/>
    </source>
</evidence>
<feature type="region of interest" description="Disordered" evidence="2">
    <location>
        <begin position="19"/>
        <end position="79"/>
    </location>
</feature>
<gene>
    <name evidence="3" type="ORF">M011DRAFT_226252</name>
</gene>
<dbReference type="Proteomes" id="UP000799440">
    <property type="component" value="Unassembled WGS sequence"/>
</dbReference>
<dbReference type="AlphaFoldDB" id="A0A6A6UY45"/>
<reference evidence="3" key="1">
    <citation type="journal article" date="2020" name="Stud. Mycol.">
        <title>101 Dothideomycetes genomes: a test case for predicting lifestyles and emergence of pathogens.</title>
        <authorList>
            <person name="Haridas S."/>
            <person name="Albert R."/>
            <person name="Binder M."/>
            <person name="Bloem J."/>
            <person name="Labutti K."/>
            <person name="Salamov A."/>
            <person name="Andreopoulos B."/>
            <person name="Baker S."/>
            <person name="Barry K."/>
            <person name="Bills G."/>
            <person name="Bluhm B."/>
            <person name="Cannon C."/>
            <person name="Castanera R."/>
            <person name="Culley D."/>
            <person name="Daum C."/>
            <person name="Ezra D."/>
            <person name="Gonzalez J."/>
            <person name="Henrissat B."/>
            <person name="Kuo A."/>
            <person name="Liang C."/>
            <person name="Lipzen A."/>
            <person name="Lutzoni F."/>
            <person name="Magnuson J."/>
            <person name="Mondo S."/>
            <person name="Nolan M."/>
            <person name="Ohm R."/>
            <person name="Pangilinan J."/>
            <person name="Park H.-J."/>
            <person name="Ramirez L."/>
            <person name="Alfaro M."/>
            <person name="Sun H."/>
            <person name="Tritt A."/>
            <person name="Yoshinaga Y."/>
            <person name="Zwiers L.-H."/>
            <person name="Turgeon B."/>
            <person name="Goodwin S."/>
            <person name="Spatafora J."/>
            <person name="Crous P."/>
            <person name="Grigoriev I."/>
        </authorList>
    </citation>
    <scope>NUCLEOTIDE SEQUENCE</scope>
    <source>
        <strain evidence="3">CBS 119925</strain>
    </source>
</reference>
<proteinExistence type="inferred from homology"/>
<evidence type="ECO:0000256" key="2">
    <source>
        <dbReference type="SAM" id="MobiDB-lite"/>
    </source>
</evidence>
<feature type="compositionally biased region" description="Low complexity" evidence="2">
    <location>
        <begin position="57"/>
        <end position="74"/>
    </location>
</feature>
<dbReference type="InterPro" id="IPR005552">
    <property type="entry name" value="Scramblase"/>
</dbReference>
<dbReference type="EMBL" id="MU006599">
    <property type="protein sequence ID" value="KAF2743188.1"/>
    <property type="molecule type" value="Genomic_DNA"/>
</dbReference>
<dbReference type="GO" id="GO:0005886">
    <property type="term" value="C:plasma membrane"/>
    <property type="evidence" value="ECO:0007669"/>
    <property type="project" value="TreeGrafter"/>
</dbReference>
<comment type="similarity">
    <text evidence="1">Belongs to the phospholipid scramblase family.</text>
</comment>